<evidence type="ECO:0000313" key="3">
    <source>
        <dbReference type="Proteomes" id="UP001500390"/>
    </source>
</evidence>
<accession>A0ABP8J9J2</accession>
<dbReference type="InterPro" id="IPR027843">
    <property type="entry name" value="DUF4440"/>
</dbReference>
<dbReference type="InterPro" id="IPR032710">
    <property type="entry name" value="NTF2-like_dom_sf"/>
</dbReference>
<sequence>MIGKDPMDLVDAERHLQAAQRRGDLDALDALLHPRVVGAGPDGALFTKTDDLIAYLSGSLRILQLEEEAVTVRDDGKTGVTDLVATVVAIHDGSETAARLRYTRLWVQEEGRWRVIAATFAPHAAGPGAGPDIVVV</sequence>
<feature type="domain" description="DUF4440" evidence="1">
    <location>
        <begin position="10"/>
        <end position="115"/>
    </location>
</feature>
<dbReference type="Pfam" id="PF14534">
    <property type="entry name" value="DUF4440"/>
    <property type="match status" value="1"/>
</dbReference>
<evidence type="ECO:0000259" key="1">
    <source>
        <dbReference type="Pfam" id="PF14534"/>
    </source>
</evidence>
<dbReference type="Gene3D" id="3.10.450.50">
    <property type="match status" value="1"/>
</dbReference>
<dbReference type="SUPFAM" id="SSF54427">
    <property type="entry name" value="NTF2-like"/>
    <property type="match status" value="1"/>
</dbReference>
<protein>
    <recommendedName>
        <fullName evidence="1">DUF4440 domain-containing protein</fullName>
    </recommendedName>
</protein>
<evidence type="ECO:0000313" key="2">
    <source>
        <dbReference type="EMBL" id="GAA4387360.1"/>
    </source>
</evidence>
<proteinExistence type="predicted"/>
<keyword evidence="3" id="KW-1185">Reference proteome</keyword>
<gene>
    <name evidence="2" type="ORF">GCM10023153_01680</name>
</gene>
<organism evidence="2 3">
    <name type="scientific">Ornithinibacter aureus</name>
    <dbReference type="NCBI Taxonomy" id="622664"/>
    <lineage>
        <taxon>Bacteria</taxon>
        <taxon>Bacillati</taxon>
        <taxon>Actinomycetota</taxon>
        <taxon>Actinomycetes</taxon>
        <taxon>Micrococcales</taxon>
        <taxon>Intrasporangiaceae</taxon>
        <taxon>Ornithinibacter</taxon>
    </lineage>
</organism>
<name>A0ABP8J9J2_9MICO</name>
<comment type="caution">
    <text evidence="2">The sequence shown here is derived from an EMBL/GenBank/DDBJ whole genome shotgun (WGS) entry which is preliminary data.</text>
</comment>
<dbReference type="EMBL" id="BAABFX010000008">
    <property type="protein sequence ID" value="GAA4387360.1"/>
    <property type="molecule type" value="Genomic_DNA"/>
</dbReference>
<reference evidence="3" key="1">
    <citation type="journal article" date="2019" name="Int. J. Syst. Evol. Microbiol.">
        <title>The Global Catalogue of Microorganisms (GCM) 10K type strain sequencing project: providing services to taxonomists for standard genome sequencing and annotation.</title>
        <authorList>
            <consortium name="The Broad Institute Genomics Platform"/>
            <consortium name="The Broad Institute Genome Sequencing Center for Infectious Disease"/>
            <person name="Wu L."/>
            <person name="Ma J."/>
        </authorList>
    </citation>
    <scope>NUCLEOTIDE SEQUENCE [LARGE SCALE GENOMIC DNA]</scope>
    <source>
        <strain evidence="3">JCM 17738</strain>
    </source>
</reference>
<dbReference type="Proteomes" id="UP001500390">
    <property type="component" value="Unassembled WGS sequence"/>
</dbReference>